<accession>A0A4R8LY33</accession>
<dbReference type="Gene3D" id="3.40.50.300">
    <property type="entry name" value="P-loop containing nucleotide triphosphate hydrolases"/>
    <property type="match status" value="1"/>
</dbReference>
<dbReference type="InterPro" id="IPR027417">
    <property type="entry name" value="P-loop_NTPase"/>
</dbReference>
<dbReference type="RefSeq" id="WP_133959317.1">
    <property type="nucleotide sequence ID" value="NZ_SORI01000051.1"/>
</dbReference>
<evidence type="ECO:0000313" key="1">
    <source>
        <dbReference type="EMBL" id="TDY51697.1"/>
    </source>
</evidence>
<name>A0A4R8LY33_9BACT</name>
<proteinExistence type="predicted"/>
<evidence type="ECO:0000313" key="2">
    <source>
        <dbReference type="Proteomes" id="UP000295066"/>
    </source>
</evidence>
<reference evidence="1 2" key="1">
    <citation type="submission" date="2019-03" db="EMBL/GenBank/DDBJ databases">
        <title>Genomic Encyclopedia of Type Strains, Phase IV (KMG-IV): sequencing the most valuable type-strain genomes for metagenomic binning, comparative biology and taxonomic classification.</title>
        <authorList>
            <person name="Goeker M."/>
        </authorList>
    </citation>
    <scope>NUCLEOTIDE SEQUENCE [LARGE SCALE GENOMIC DNA]</scope>
    <source>
        <strain evidence="1 2">DSM 25964</strain>
    </source>
</reference>
<dbReference type="Proteomes" id="UP000295066">
    <property type="component" value="Unassembled WGS sequence"/>
</dbReference>
<organism evidence="1 2">
    <name type="scientific">Aminivibrio pyruvatiphilus</name>
    <dbReference type="NCBI Taxonomy" id="1005740"/>
    <lineage>
        <taxon>Bacteria</taxon>
        <taxon>Thermotogati</taxon>
        <taxon>Synergistota</taxon>
        <taxon>Synergistia</taxon>
        <taxon>Synergistales</taxon>
        <taxon>Aminobacteriaceae</taxon>
        <taxon>Aminivibrio</taxon>
    </lineage>
</organism>
<dbReference type="SUPFAM" id="SSF52540">
    <property type="entry name" value="P-loop containing nucleoside triphosphate hydrolases"/>
    <property type="match status" value="1"/>
</dbReference>
<dbReference type="AlphaFoldDB" id="A0A4R8LY33"/>
<protein>
    <submittedName>
        <fullName evidence="1">Uncharacterized protein</fullName>
    </submittedName>
</protein>
<comment type="caution">
    <text evidence="1">The sequence shown here is derived from an EMBL/GenBank/DDBJ whole genome shotgun (WGS) entry which is preliminary data.</text>
</comment>
<dbReference type="EMBL" id="SORI01000051">
    <property type="protein sequence ID" value="TDY51697.1"/>
    <property type="molecule type" value="Genomic_DNA"/>
</dbReference>
<keyword evidence="2" id="KW-1185">Reference proteome</keyword>
<gene>
    <name evidence="1" type="ORF">C8D99_1512</name>
</gene>
<sequence length="643" mass="73338">MSKINQIQQALQEMDGGKFQKLADAYLTERGFRHINSIGSVVAADKVRPGTPDTLIASPDGKFIFVEITTQQSSLFKKMKDDLAKCFDESKTGIPVDKINRVIFCFTGKIGTREQNELTKSCQEKGVMLDLFGIDALAYDLYEKYPALARDFLGVSIDTGQIVPLERFLTLYNSNKLATRLDHAFHFREEEITSLLEALENNINLIHVSGRAGVGKTRVALEACRRYREVHPEYEVRCIFSRNVELWADLQVYFRRPGCFLILVDDANRVSNFDYVVDLLQHQREDQRIKVVSTVRDYAAEKILDKSRSIGDFKAIELTPFTDEQVKEFIAEEYRITNCHFLDRISGVARGNPRLAVMAAEVVKNGSLSKINDVSSLYESYFTSIREDLCKEGTDPENADLLRVAAITSFFNAVDHTNDTMMGLIEDVFGISAAAFWETGNRLHELEWFDLHENEVLRISDQILRTYIFYLAVFKKKVLSFGTFLSHFFPKRRSLLIDSINPVLDAFDSENIIEVMHPHVAQLWTEFVKNGNEEGLLHLLEVFWFTKRTDTLVWIKERIDGLEPEPVDFAGISFAKNSDATPSPSILNVLSRFASAEEWDARNALSLLLDYCDKRPSQTPTILRILIDDYGFKFTSYLGACRT</sequence>
<dbReference type="OrthoDB" id="9816071at2"/>